<dbReference type="CDD" id="cd11532">
    <property type="entry name" value="NTP-PPase_COG4997"/>
    <property type="match status" value="1"/>
</dbReference>
<gene>
    <name evidence="1" type="ORF">UR21_C0017G0003</name>
</gene>
<evidence type="ECO:0000313" key="1">
    <source>
        <dbReference type="EMBL" id="KKP31045.1"/>
    </source>
</evidence>
<organism evidence="1 2">
    <name type="scientific">Candidatus Woesebacteria bacterium GW2011_GWC2_31_9</name>
    <dbReference type="NCBI Taxonomy" id="1618586"/>
    <lineage>
        <taxon>Bacteria</taxon>
        <taxon>Candidatus Woeseibacteriota</taxon>
    </lineage>
</organism>
<dbReference type="AlphaFoldDB" id="A0A0G0AWP0"/>
<sequence>MAIKKIYYNKLVRDKIPEIIKLKDAKAKFRKLTPKQFKKYLLLKVEEEASALKTIKSKEEITNELADVIEVIEEIKKFMKISENEIEIERKKNMDKKGGFNKKLFLIWSEDTGYKTNEKRNAK</sequence>
<dbReference type="PATRIC" id="fig|1618586.3.peg.798"/>
<dbReference type="Proteomes" id="UP000034803">
    <property type="component" value="Unassembled WGS sequence"/>
</dbReference>
<evidence type="ECO:0008006" key="3">
    <source>
        <dbReference type="Google" id="ProtNLM"/>
    </source>
</evidence>
<accession>A0A0G0AWP0</accession>
<evidence type="ECO:0000313" key="2">
    <source>
        <dbReference type="Proteomes" id="UP000034803"/>
    </source>
</evidence>
<reference evidence="1 2" key="1">
    <citation type="journal article" date="2015" name="Nature">
        <title>rRNA introns, odd ribosomes, and small enigmatic genomes across a large radiation of phyla.</title>
        <authorList>
            <person name="Brown C.T."/>
            <person name="Hug L.A."/>
            <person name="Thomas B.C."/>
            <person name="Sharon I."/>
            <person name="Castelle C.J."/>
            <person name="Singh A."/>
            <person name="Wilkins M.J."/>
            <person name="Williams K.H."/>
            <person name="Banfield J.F."/>
        </authorList>
    </citation>
    <scope>NUCLEOTIDE SEQUENCE [LARGE SCALE GENOMIC DNA]</scope>
</reference>
<proteinExistence type="predicted"/>
<dbReference type="InterPro" id="IPR038735">
    <property type="entry name" value="MSMEG_1276-like_NTP-PPase_dom"/>
</dbReference>
<protein>
    <recommendedName>
        <fullName evidence="3">Phosphoribosyl-ATP pyrophosphohydrolase</fullName>
    </recommendedName>
</protein>
<name>A0A0G0AWP0_9BACT</name>
<comment type="caution">
    <text evidence="1">The sequence shown here is derived from an EMBL/GenBank/DDBJ whole genome shotgun (WGS) entry which is preliminary data.</text>
</comment>
<dbReference type="EMBL" id="LBOI01000017">
    <property type="protein sequence ID" value="KKP31045.1"/>
    <property type="molecule type" value="Genomic_DNA"/>
</dbReference>